<dbReference type="Proteomes" id="UP001234581">
    <property type="component" value="Unassembled WGS sequence"/>
</dbReference>
<feature type="compositionally biased region" description="Low complexity" evidence="1">
    <location>
        <begin position="69"/>
        <end position="81"/>
    </location>
</feature>
<dbReference type="GO" id="GO:0000712">
    <property type="term" value="P:resolution of meiotic recombination intermediates"/>
    <property type="evidence" value="ECO:0007669"/>
    <property type="project" value="TreeGrafter"/>
</dbReference>
<accession>A0AAD7Y392</accession>
<feature type="compositionally biased region" description="Low complexity" evidence="1">
    <location>
        <begin position="26"/>
        <end position="47"/>
    </location>
</feature>
<name>A0AAD7Y392_9FUNG</name>
<keyword evidence="3" id="KW-1185">Reference proteome</keyword>
<reference evidence="2 3" key="1">
    <citation type="submission" date="2023-03" db="EMBL/GenBank/DDBJ databases">
        <title>Genome sequence of Lichtheimia ornata CBS 291.66.</title>
        <authorList>
            <person name="Mohabir J.T."/>
            <person name="Shea T.P."/>
            <person name="Kurbessoian T."/>
            <person name="Berby B."/>
            <person name="Fontaine J."/>
            <person name="Livny J."/>
            <person name="Gnirke A."/>
            <person name="Stajich J.E."/>
            <person name="Cuomo C.A."/>
        </authorList>
    </citation>
    <scope>NUCLEOTIDE SEQUENCE [LARGE SCALE GENOMIC DNA]</scope>
    <source>
        <strain evidence="2">CBS 291.66</strain>
    </source>
</reference>
<feature type="compositionally biased region" description="Basic residues" evidence="1">
    <location>
        <begin position="16"/>
        <end position="25"/>
    </location>
</feature>
<dbReference type="GeneID" id="83208589"/>
<organism evidence="2 3">
    <name type="scientific">Lichtheimia ornata</name>
    <dbReference type="NCBI Taxonomy" id="688661"/>
    <lineage>
        <taxon>Eukaryota</taxon>
        <taxon>Fungi</taxon>
        <taxon>Fungi incertae sedis</taxon>
        <taxon>Mucoromycota</taxon>
        <taxon>Mucoromycotina</taxon>
        <taxon>Mucoromycetes</taxon>
        <taxon>Mucorales</taxon>
        <taxon>Lichtheimiaceae</taxon>
        <taxon>Lichtheimia</taxon>
    </lineage>
</organism>
<dbReference type="EMBL" id="JARTCD010000003">
    <property type="protein sequence ID" value="KAJ8662994.1"/>
    <property type="molecule type" value="Genomic_DNA"/>
</dbReference>
<protein>
    <recommendedName>
        <fullName evidence="4">UBZ4-type domain-containing protein</fullName>
    </recommendedName>
</protein>
<evidence type="ECO:0000313" key="3">
    <source>
        <dbReference type="Proteomes" id="UP001234581"/>
    </source>
</evidence>
<dbReference type="PANTHER" id="PTHR21541:SF3">
    <property type="entry name" value="STRUCTURE-SPECIFIC ENDONUCLEASE SUBUNIT SLX4"/>
    <property type="match status" value="1"/>
</dbReference>
<gene>
    <name evidence="2" type="ORF">O0I10_001171</name>
</gene>
<dbReference type="GO" id="GO:0033557">
    <property type="term" value="C:Slx1-Slx4 complex"/>
    <property type="evidence" value="ECO:0007669"/>
    <property type="project" value="TreeGrafter"/>
</dbReference>
<evidence type="ECO:0000313" key="2">
    <source>
        <dbReference type="EMBL" id="KAJ8662994.1"/>
    </source>
</evidence>
<evidence type="ECO:0008006" key="4">
    <source>
        <dbReference type="Google" id="ProtNLM"/>
    </source>
</evidence>
<feature type="region of interest" description="Disordered" evidence="1">
    <location>
        <begin position="1"/>
        <end position="81"/>
    </location>
</feature>
<dbReference type="PANTHER" id="PTHR21541">
    <property type="entry name" value="BTB POZ DOMAIN CONTAINING 12"/>
    <property type="match status" value="1"/>
</dbReference>
<dbReference type="RefSeq" id="XP_058347906.1">
    <property type="nucleotide sequence ID" value="XM_058481268.1"/>
</dbReference>
<sequence length="401" mass="44962">MDNEWKPKSTTLSLSLKKRRPKSTTKKNASQSSSQSSQRSLTSLSSIPSPPVAPQSPIAHRPQPPQPPSATQQSTSSLSTESSHLQDYQCPLCNKDLSHLRSSYLRQSHVDKCLTESAASETNTQPTPSSQDEFMYCIFCGKDISSYQGLQKDIHFGRCLDQLGEMDTSSSTYAGNTVPLIDELTTCPVCHESTHCNQRTTTKRKLQHIKTCMRSKNMSMNTLLQKLRWIQWGHKPIERTPAPPPAPPSTIAPQRPTTIHVTEVAEGDDDFSTHVMFHRQPNDPRQQRNLAAVDAMDEDLQLALAISRSHAEMELNSNIHQRPLNIIDPNESRQVAKAKLDTLSTHTPNALIKYNIKPLSPSKLQQRSSDTTPYWDLATTTHKQDCTYSSKFLINLHHHPS</sequence>
<proteinExistence type="predicted"/>
<evidence type="ECO:0000256" key="1">
    <source>
        <dbReference type="SAM" id="MobiDB-lite"/>
    </source>
</evidence>
<dbReference type="AlphaFoldDB" id="A0AAD7Y392"/>
<comment type="caution">
    <text evidence="2">The sequence shown here is derived from an EMBL/GenBank/DDBJ whole genome shotgun (WGS) entry which is preliminary data.</text>
</comment>